<dbReference type="EMBL" id="JAZAVK010000030">
    <property type="protein sequence ID" value="KAK7429332.1"/>
    <property type="molecule type" value="Genomic_DNA"/>
</dbReference>
<dbReference type="PANTHER" id="PTHR12149:SF8">
    <property type="entry name" value="PROTEIN-RIBULOSAMINE 3-KINASE"/>
    <property type="match status" value="1"/>
</dbReference>
<dbReference type="PIRSF" id="PIRSF006221">
    <property type="entry name" value="Ketosamine-3-kinase"/>
    <property type="match status" value="1"/>
</dbReference>
<comment type="similarity">
    <text evidence="3">Belongs to the fructosamine kinase family.</text>
</comment>
<dbReference type="Pfam" id="PF03881">
    <property type="entry name" value="Fructosamin_kin"/>
    <property type="match status" value="1"/>
</dbReference>
<dbReference type="EC" id="2.7.1.172" evidence="1"/>
<evidence type="ECO:0000256" key="1">
    <source>
        <dbReference type="ARBA" id="ARBA00011961"/>
    </source>
</evidence>
<dbReference type="SUPFAM" id="SSF56112">
    <property type="entry name" value="Protein kinase-like (PK-like)"/>
    <property type="match status" value="1"/>
</dbReference>
<comment type="caution">
    <text evidence="4">The sequence shown here is derived from an EMBL/GenBank/DDBJ whole genome shotgun (WGS) entry which is preliminary data.</text>
</comment>
<sequence length="297" mass="33392">MNYKGANGLEFGGGNTKVDPSVLKHLPKGCKILSTENYGVSFWASIGRIDLSLEDGAQQSFFIKVVSEDRGKNMVMGEFESMNAVHDVLPEFVPKPIACGTYESIPDTHFFLCEFREMTDDMPETHKFAALLSTLHQKSVSPTGKFGFHVTTYAGNLPQSVAWEDSWETFFAKSMRQALDLEIERKGPNEELDVLTLALFDKVIPRLLRPLESEGRSVKPSLVHGDLWYANAGIDVGTGQPLVFDSCCFFAHNEYEFGQWRPACNRFGTEYITAYNSFVHISAPEEDFDGRLDLYRL</sequence>
<dbReference type="Gene3D" id="3.90.1200.10">
    <property type="match status" value="1"/>
</dbReference>
<dbReference type="InterPro" id="IPR011009">
    <property type="entry name" value="Kinase-like_dom_sf"/>
</dbReference>
<accession>A0ABR1I947</accession>
<comment type="catalytic activity">
    <reaction evidence="2">
        <text>N(6)-D-ribulosyl-L-lysyl-[protein] + ATP = N(6)-(3-O-phospho-D-ribulosyl)-L-lysyl-[protein] + ADP + H(+)</text>
        <dbReference type="Rhea" id="RHEA:48432"/>
        <dbReference type="Rhea" id="RHEA-COMP:12103"/>
        <dbReference type="Rhea" id="RHEA-COMP:12104"/>
        <dbReference type="ChEBI" id="CHEBI:15378"/>
        <dbReference type="ChEBI" id="CHEBI:30616"/>
        <dbReference type="ChEBI" id="CHEBI:90418"/>
        <dbReference type="ChEBI" id="CHEBI:90420"/>
        <dbReference type="ChEBI" id="CHEBI:456216"/>
        <dbReference type="EC" id="2.7.1.172"/>
    </reaction>
    <physiologicalReaction direction="left-to-right" evidence="2">
        <dbReference type="Rhea" id="RHEA:48433"/>
    </physiologicalReaction>
</comment>
<reference evidence="4 5" key="1">
    <citation type="journal article" date="2025" name="Microbiol. Resour. Announc.">
        <title>Draft genome sequences for Neonectria magnoliae and Neonectria punicea, canker pathogens of Liriodendron tulipifera and Acer saccharum in West Virginia.</title>
        <authorList>
            <person name="Petronek H.M."/>
            <person name="Kasson M.T."/>
            <person name="Metheny A.M."/>
            <person name="Stauder C.M."/>
            <person name="Lovett B."/>
            <person name="Lynch S.C."/>
            <person name="Garnas J.R."/>
            <person name="Kasson L.R."/>
            <person name="Stajich J.E."/>
        </authorList>
    </citation>
    <scope>NUCLEOTIDE SEQUENCE [LARGE SCALE GENOMIC DNA]</scope>
    <source>
        <strain evidence="4 5">NRRL 64651</strain>
    </source>
</reference>
<gene>
    <name evidence="4" type="ORF">QQZ08_004144</name>
</gene>
<evidence type="ECO:0000256" key="3">
    <source>
        <dbReference type="PIRNR" id="PIRNR006221"/>
    </source>
</evidence>
<protein>
    <recommendedName>
        <fullName evidence="1">protein-ribulosamine 3-kinase</fullName>
        <ecNumber evidence="1">2.7.1.172</ecNumber>
    </recommendedName>
</protein>
<proteinExistence type="inferred from homology"/>
<evidence type="ECO:0000313" key="4">
    <source>
        <dbReference type="EMBL" id="KAK7429332.1"/>
    </source>
</evidence>
<dbReference type="Proteomes" id="UP001498421">
    <property type="component" value="Unassembled WGS sequence"/>
</dbReference>
<dbReference type="InterPro" id="IPR016477">
    <property type="entry name" value="Fructo-/Ketosamine-3-kinase"/>
</dbReference>
<evidence type="ECO:0000256" key="2">
    <source>
        <dbReference type="ARBA" id="ARBA00048655"/>
    </source>
</evidence>
<keyword evidence="5" id="KW-1185">Reference proteome</keyword>
<evidence type="ECO:0000313" key="5">
    <source>
        <dbReference type="Proteomes" id="UP001498421"/>
    </source>
</evidence>
<dbReference type="PANTHER" id="PTHR12149">
    <property type="entry name" value="FRUCTOSAMINE 3 KINASE-RELATED PROTEIN"/>
    <property type="match status" value="1"/>
</dbReference>
<organism evidence="4 5">
    <name type="scientific">Neonectria magnoliae</name>
    <dbReference type="NCBI Taxonomy" id="2732573"/>
    <lineage>
        <taxon>Eukaryota</taxon>
        <taxon>Fungi</taxon>
        <taxon>Dikarya</taxon>
        <taxon>Ascomycota</taxon>
        <taxon>Pezizomycotina</taxon>
        <taxon>Sordariomycetes</taxon>
        <taxon>Hypocreomycetidae</taxon>
        <taxon>Hypocreales</taxon>
        <taxon>Nectriaceae</taxon>
        <taxon>Neonectria</taxon>
    </lineage>
</organism>
<name>A0ABR1I947_9HYPO</name>
<keyword evidence="3" id="KW-0808">Transferase</keyword>
<keyword evidence="3" id="KW-0418">Kinase</keyword>